<gene>
    <name evidence="1" type="ORF">KDAU_48540</name>
</gene>
<dbReference type="AlphaFoldDB" id="A0A401ZKZ9"/>
<protein>
    <submittedName>
        <fullName evidence="1">Uncharacterized protein</fullName>
    </submittedName>
</protein>
<name>A0A401ZKZ9_9CHLR</name>
<comment type="caution">
    <text evidence="1">The sequence shown here is derived from an EMBL/GenBank/DDBJ whole genome shotgun (WGS) entry which is preliminary data.</text>
</comment>
<dbReference type="OrthoDB" id="162297at2"/>
<dbReference type="EMBL" id="BIFQ01000001">
    <property type="protein sequence ID" value="GCE07525.1"/>
    <property type="molecule type" value="Genomic_DNA"/>
</dbReference>
<proteinExistence type="predicted"/>
<sequence>MEQKQQHVHYDEFSEQFVSILVEQWPDVLFIINRQSPRLAGLLRTGLPTNLKRLNGAWRIQVMTKRLSQRAGLQSPRDNEIVAQAIRLWAHTAAQLRLPRISVEFTV</sequence>
<organism evidence="1 2">
    <name type="scientific">Dictyobacter aurantiacus</name>
    <dbReference type="NCBI Taxonomy" id="1936993"/>
    <lineage>
        <taxon>Bacteria</taxon>
        <taxon>Bacillati</taxon>
        <taxon>Chloroflexota</taxon>
        <taxon>Ktedonobacteria</taxon>
        <taxon>Ktedonobacterales</taxon>
        <taxon>Dictyobacteraceae</taxon>
        <taxon>Dictyobacter</taxon>
    </lineage>
</organism>
<dbReference type="Proteomes" id="UP000287224">
    <property type="component" value="Unassembled WGS sequence"/>
</dbReference>
<dbReference type="RefSeq" id="WP_126598846.1">
    <property type="nucleotide sequence ID" value="NZ_BIFQ01000001.1"/>
</dbReference>
<evidence type="ECO:0000313" key="1">
    <source>
        <dbReference type="EMBL" id="GCE07525.1"/>
    </source>
</evidence>
<evidence type="ECO:0000313" key="2">
    <source>
        <dbReference type="Proteomes" id="UP000287224"/>
    </source>
</evidence>
<keyword evidence="2" id="KW-1185">Reference proteome</keyword>
<accession>A0A401ZKZ9</accession>
<reference evidence="2" key="1">
    <citation type="submission" date="2018-12" db="EMBL/GenBank/DDBJ databases">
        <title>Tengunoibacter tsumagoiensis gen. nov., sp. nov., Dictyobacter kobayashii sp. nov., D. alpinus sp. nov., and D. joshuensis sp. nov. and description of Dictyobacteraceae fam. nov. within the order Ktedonobacterales isolated from Tengu-no-mugimeshi.</title>
        <authorList>
            <person name="Wang C.M."/>
            <person name="Zheng Y."/>
            <person name="Sakai Y."/>
            <person name="Toyoda A."/>
            <person name="Minakuchi Y."/>
            <person name="Abe K."/>
            <person name="Yokota A."/>
            <person name="Yabe S."/>
        </authorList>
    </citation>
    <scope>NUCLEOTIDE SEQUENCE [LARGE SCALE GENOMIC DNA]</scope>
    <source>
        <strain evidence="2">S-27</strain>
    </source>
</reference>